<evidence type="ECO:0000313" key="8">
    <source>
        <dbReference type="EMBL" id="KAI8578553.1"/>
    </source>
</evidence>
<feature type="region of interest" description="Disordered" evidence="7">
    <location>
        <begin position="1383"/>
        <end position="1524"/>
    </location>
</feature>
<feature type="compositionally biased region" description="Polar residues" evidence="7">
    <location>
        <begin position="396"/>
        <end position="430"/>
    </location>
</feature>
<evidence type="ECO:0000256" key="6">
    <source>
        <dbReference type="SAM" id="Coils"/>
    </source>
</evidence>
<evidence type="ECO:0000256" key="3">
    <source>
        <dbReference type="ARBA" id="ARBA00022490"/>
    </source>
</evidence>
<dbReference type="FunFam" id="2.120.10.80:FF:000049">
    <property type="entry name" value="Cell polarity protein (Tea1)"/>
    <property type="match status" value="1"/>
</dbReference>
<dbReference type="GeneID" id="75918401"/>
<feature type="compositionally biased region" description="Polar residues" evidence="7">
    <location>
        <begin position="368"/>
        <end position="388"/>
    </location>
</feature>
<accession>A0AAD5HDW0</accession>
<keyword evidence="2" id="KW-0880">Kelch repeat</keyword>
<dbReference type="Proteomes" id="UP001206595">
    <property type="component" value="Unassembled WGS sequence"/>
</dbReference>
<feature type="region of interest" description="Disordered" evidence="7">
    <location>
        <begin position="346"/>
        <end position="504"/>
    </location>
</feature>
<keyword evidence="3" id="KW-0963">Cytoplasm</keyword>
<dbReference type="RefSeq" id="XP_051443557.1">
    <property type="nucleotide sequence ID" value="XM_051593059.1"/>
</dbReference>
<dbReference type="InterPro" id="IPR015915">
    <property type="entry name" value="Kelch-typ_b-propeller"/>
</dbReference>
<feature type="compositionally biased region" description="Polar residues" evidence="7">
    <location>
        <begin position="1439"/>
        <end position="1450"/>
    </location>
</feature>
<keyword evidence="4" id="KW-0677">Repeat</keyword>
<feature type="compositionally biased region" description="Polar residues" evidence="7">
    <location>
        <begin position="563"/>
        <end position="575"/>
    </location>
</feature>
<feature type="coiled-coil region" evidence="6">
    <location>
        <begin position="823"/>
        <end position="885"/>
    </location>
</feature>
<feature type="region of interest" description="Disordered" evidence="7">
    <location>
        <begin position="598"/>
        <end position="642"/>
    </location>
</feature>
<protein>
    <submittedName>
        <fullName evidence="8">Uncharacterized protein</fullName>
    </submittedName>
</protein>
<organism evidence="8 9">
    <name type="scientific">Umbelopsis ramanniana AG</name>
    <dbReference type="NCBI Taxonomy" id="1314678"/>
    <lineage>
        <taxon>Eukaryota</taxon>
        <taxon>Fungi</taxon>
        <taxon>Fungi incertae sedis</taxon>
        <taxon>Mucoromycota</taxon>
        <taxon>Mucoromycotina</taxon>
        <taxon>Umbelopsidomycetes</taxon>
        <taxon>Umbelopsidales</taxon>
        <taxon>Umbelopsidaceae</taxon>
        <taxon>Umbelopsis</taxon>
    </lineage>
</organism>
<evidence type="ECO:0000256" key="7">
    <source>
        <dbReference type="SAM" id="MobiDB-lite"/>
    </source>
</evidence>
<proteinExistence type="predicted"/>
<feature type="compositionally biased region" description="Acidic residues" evidence="7">
    <location>
        <begin position="1458"/>
        <end position="1467"/>
    </location>
</feature>
<sequence length="1545" mass="171717">MQLRAHLNSGIKDMSLFSKFTKQSDKVAYPWSQKKSSGPALPRYGHVVQAVSTTETFVVHGGIAKGSGKKDIFMFDPATGSTSNYSASGDYPPARSYHTAISFANQLLVYGGEPKNVEEATDENLYILNLGTKQWSTIRMDVRPPHGRSGHSAILHGMNMYVWGGECDGVYYNELLHFDVNALNSGPRWRVLQPQNEGPSPRANHVSALVNNKLYIFSGNDGRTVYNDIWCFDLNTGYWEQIAALGYIPAPRDGASAAVVDDVIYVFGGRGSDGQLLGDLCAFKVTNRRWYMFQNMGPAPTPRSGHTLTAQKEKIYVMGGEPASGMKSEDATMIYILDTTKIKYPETTQAPSSPTSARNPELAAINGGSPSPTRGLQNEASSPTTGYHPSNLAHARQSNMPPRSDSPITPQNQSFPDNRQPQSGRGNTLSLHPGNAPTGPNGRPFRHASMIPDAVLRRNRPTSPMPFVDSEPRKEVMSPPGTPGGELHPNGHGYPNGHANGNLNSREDLERRLERSDSITIDTDDLYDGLTSSPGIPPPSTPNHQSPGGPAQHPGMQRPPSRASPTANGFANHSTPPRPSREGVDIGGQKFRNTIAIPQGGEIQLPSNGSTGIPAERRPKSHIPTPDQMRDIHSASPSPSPRTPIPMTLEHARAESPLTVRNMVDTSVKPTTSRSHSLKDDQAASHIHEERANYTRELKAKDAIILEMKKKEQWWRTEVSLARKLRAKLDDEVPEDVENVLMNLDDQNSDQAKLFDQLVRLKTELRKVKLSIGHQSQGACQQVIQAEKMRTAALQEAAYFRSKYTAIQSRQADELASIETARAKELEDRLVHALSENETLQKKLQQMQKKVNHDQHARQSAEDRVADANARADDAQQAHTRAVEELSNLHTRTLQAEAQVRDSTARIADLTTQLNRALATEVSPTALSDATIKISQLEASSIKLRSEVASLKQKLADSEDENEKMRTSMMEKESSLIETTRILEDNEIKLGIMKEAMIQKGFEISDVPSTSGHSESASKLQELQKELSDLDQSTRRTIRELKESVSMWESRCHNLEGSERQASDKAKHAAAEVARLHSELKTLAVSKDATNNAEITRTKATLMELERAVTEARRNESDARLELQEASQIYEAKIRQLEKENLIASDMAHTSEDALETVKKEAADTESKLNQLSSALQELEETNKKLTYQLKEMQDNHKVNSVERGRLEEAQAEWESERAALDNKIEQLHHNLSHIQESASGSVSKAQALTDQLEVLQDERDQLIAECNRLKGKHSEHKKETRRAARELNLEIQSLTKQIEQASAELELSTQTNTKLRKELDIAMKNQKSEESEKWAIERQQLEQQLQEQNGSIQSLKSERDLLKRQYQDSQRKIELLLDQMNESEDEDGRRHTNQKHAPKDDDTEYSAIESSEGESSRPGSLKYIPDPANKPRGPNIMKSINSELSNLSKWQDRSFDSSDDNDSDEEILSHKGSSSTLRQNDSTPPPPSRSPARSQVRSPARTTPVRTPVQANKVMDSSDEEGYDSMIHSLEAVSMKAQSITESK</sequence>
<feature type="coiled-coil region" evidence="6">
    <location>
        <begin position="934"/>
        <end position="968"/>
    </location>
</feature>
<dbReference type="SMART" id="SM00612">
    <property type="entry name" value="Kelch"/>
    <property type="match status" value="2"/>
</dbReference>
<feature type="compositionally biased region" description="Polar residues" evidence="7">
    <location>
        <begin position="1472"/>
        <end position="1483"/>
    </location>
</feature>
<reference evidence="8" key="1">
    <citation type="submission" date="2021-06" db="EMBL/GenBank/DDBJ databases">
        <authorList>
            <consortium name="DOE Joint Genome Institute"/>
            <person name="Mondo S.J."/>
            <person name="Amses K.R."/>
            <person name="Simmons D.R."/>
            <person name="Longcore J.E."/>
            <person name="Seto K."/>
            <person name="Alves G.H."/>
            <person name="Bonds A.E."/>
            <person name="Quandt C.A."/>
            <person name="Davis W.J."/>
            <person name="Chang Y."/>
            <person name="Letcher P.M."/>
            <person name="Powell M.J."/>
            <person name="Kuo A."/>
            <person name="Labutti K."/>
            <person name="Pangilinan J."/>
            <person name="Andreopoulos W."/>
            <person name="Tritt A."/>
            <person name="Riley R."/>
            <person name="Hundley H."/>
            <person name="Johnson J."/>
            <person name="Lipzen A."/>
            <person name="Barry K."/>
            <person name="Berbee M.L."/>
            <person name="Buchler N.E."/>
            <person name="Grigoriev I.V."/>
            <person name="Spatafora J.W."/>
            <person name="Stajich J.E."/>
            <person name="James T.Y."/>
        </authorList>
    </citation>
    <scope>NUCLEOTIDE SEQUENCE</scope>
    <source>
        <strain evidence="8">AG</strain>
    </source>
</reference>
<evidence type="ECO:0000256" key="2">
    <source>
        <dbReference type="ARBA" id="ARBA00022441"/>
    </source>
</evidence>
<dbReference type="SUPFAM" id="SSF117281">
    <property type="entry name" value="Kelch motif"/>
    <property type="match status" value="1"/>
</dbReference>
<dbReference type="SUPFAM" id="SSF50965">
    <property type="entry name" value="Galactose oxidase, central domain"/>
    <property type="match status" value="1"/>
</dbReference>
<comment type="subcellular location">
    <subcellularLocation>
        <location evidence="1">Cytoplasm</location>
    </subcellularLocation>
</comment>
<dbReference type="PANTHER" id="PTHR46093">
    <property type="entry name" value="ACYL-COA-BINDING DOMAIN-CONTAINING PROTEIN 5"/>
    <property type="match status" value="1"/>
</dbReference>
<dbReference type="InterPro" id="IPR006652">
    <property type="entry name" value="Kelch_1"/>
</dbReference>
<feature type="region of interest" description="Disordered" evidence="7">
    <location>
        <begin position="517"/>
        <end position="586"/>
    </location>
</feature>
<dbReference type="GO" id="GO:0005737">
    <property type="term" value="C:cytoplasm"/>
    <property type="evidence" value="ECO:0007669"/>
    <property type="project" value="UniProtKB-SubCell"/>
</dbReference>
<gene>
    <name evidence="8" type="ORF">K450DRAFT_272779</name>
</gene>
<dbReference type="Pfam" id="PF24681">
    <property type="entry name" value="Kelch_KLHDC2_KLHL20_DRC7"/>
    <property type="match status" value="1"/>
</dbReference>
<evidence type="ECO:0000256" key="5">
    <source>
        <dbReference type="ARBA" id="ARBA00023054"/>
    </source>
</evidence>
<feature type="coiled-coil region" evidence="6">
    <location>
        <begin position="1013"/>
        <end position="1040"/>
    </location>
</feature>
<dbReference type="PANTHER" id="PTHR46093:SF18">
    <property type="entry name" value="FIBRONECTIN TYPE-III DOMAIN-CONTAINING PROTEIN"/>
    <property type="match status" value="1"/>
</dbReference>
<dbReference type="Gene3D" id="2.120.10.80">
    <property type="entry name" value="Kelch-type beta propeller"/>
    <property type="match status" value="2"/>
</dbReference>
<keyword evidence="9" id="KW-1185">Reference proteome</keyword>
<evidence type="ECO:0000256" key="4">
    <source>
        <dbReference type="ARBA" id="ARBA00022737"/>
    </source>
</evidence>
<evidence type="ECO:0000313" key="9">
    <source>
        <dbReference type="Proteomes" id="UP001206595"/>
    </source>
</evidence>
<feature type="compositionally biased region" description="Polar residues" evidence="7">
    <location>
        <begin position="346"/>
        <end position="358"/>
    </location>
</feature>
<evidence type="ECO:0000256" key="1">
    <source>
        <dbReference type="ARBA" id="ARBA00004496"/>
    </source>
</evidence>
<keyword evidence="5 6" id="KW-0175">Coiled coil</keyword>
<feature type="compositionally biased region" description="Low complexity" evidence="7">
    <location>
        <begin position="1491"/>
        <end position="1502"/>
    </location>
</feature>
<dbReference type="EMBL" id="MU620928">
    <property type="protein sequence ID" value="KAI8578553.1"/>
    <property type="molecule type" value="Genomic_DNA"/>
</dbReference>
<reference evidence="8" key="2">
    <citation type="journal article" date="2022" name="Proc. Natl. Acad. Sci. U.S.A.">
        <title>Diploid-dominant life cycles characterize the early evolution of Fungi.</title>
        <authorList>
            <person name="Amses K.R."/>
            <person name="Simmons D.R."/>
            <person name="Longcore J.E."/>
            <person name="Mondo S.J."/>
            <person name="Seto K."/>
            <person name="Jeronimo G.H."/>
            <person name="Bonds A.E."/>
            <person name="Quandt C.A."/>
            <person name="Davis W.J."/>
            <person name="Chang Y."/>
            <person name="Federici B.A."/>
            <person name="Kuo A."/>
            <person name="LaButti K."/>
            <person name="Pangilinan J."/>
            <person name="Andreopoulos W."/>
            <person name="Tritt A."/>
            <person name="Riley R."/>
            <person name="Hundley H."/>
            <person name="Johnson J."/>
            <person name="Lipzen A."/>
            <person name="Barry K."/>
            <person name="Lang B.F."/>
            <person name="Cuomo C.A."/>
            <person name="Buchler N.E."/>
            <person name="Grigoriev I.V."/>
            <person name="Spatafora J.W."/>
            <person name="Stajich J.E."/>
            <person name="James T.Y."/>
        </authorList>
    </citation>
    <scope>NUCLEOTIDE SEQUENCE</scope>
    <source>
        <strain evidence="8">AG</strain>
    </source>
</reference>
<dbReference type="InterPro" id="IPR011043">
    <property type="entry name" value="Gal_Oxase/kelch_b-propeller"/>
</dbReference>
<comment type="caution">
    <text evidence="8">The sequence shown here is derived from an EMBL/GenBank/DDBJ whole genome shotgun (WGS) entry which is preliminary data.</text>
</comment>
<name>A0AAD5HDW0_UMBRA</name>